<dbReference type="GO" id="GO:0051082">
    <property type="term" value="F:unfolded protein binding"/>
    <property type="evidence" value="ECO:0007669"/>
    <property type="project" value="TreeGrafter"/>
</dbReference>
<dbReference type="GO" id="GO:0000774">
    <property type="term" value="F:adenyl-nucleotide exchange factor activity"/>
    <property type="evidence" value="ECO:0007669"/>
    <property type="project" value="InterPro"/>
</dbReference>
<dbReference type="eggNOG" id="COG0576">
    <property type="taxonomic scope" value="Bacteria"/>
</dbReference>
<evidence type="ECO:0000256" key="6">
    <source>
        <dbReference type="SAM" id="MobiDB-lite"/>
    </source>
</evidence>
<dbReference type="PROSITE" id="PS01071">
    <property type="entry name" value="GRPE"/>
    <property type="match status" value="1"/>
</dbReference>
<keyword evidence="8" id="KW-1185">Reference proteome</keyword>
<comment type="subunit">
    <text evidence="2">Homodimer.</text>
</comment>
<evidence type="ECO:0000256" key="4">
    <source>
        <dbReference type="RuleBase" id="RU004478"/>
    </source>
</evidence>
<comment type="similarity">
    <text evidence="2 4">Belongs to the GrpE family.</text>
</comment>
<keyword evidence="5" id="KW-0175">Coiled coil</keyword>
<dbReference type="InterPro" id="IPR000740">
    <property type="entry name" value="GrpE"/>
</dbReference>
<proteinExistence type="inferred from homology"/>
<keyword evidence="2 3" id="KW-0346">Stress response</keyword>
<name>W9VI53_9GAMM</name>
<dbReference type="GO" id="GO:0005737">
    <property type="term" value="C:cytoplasm"/>
    <property type="evidence" value="ECO:0007669"/>
    <property type="project" value="UniProtKB-SubCell"/>
</dbReference>
<dbReference type="GO" id="GO:0051087">
    <property type="term" value="F:protein-folding chaperone binding"/>
    <property type="evidence" value="ECO:0007669"/>
    <property type="project" value="InterPro"/>
</dbReference>
<dbReference type="OrthoDB" id="129423at2"/>
<feature type="region of interest" description="Disordered" evidence="6">
    <location>
        <begin position="14"/>
        <end position="38"/>
    </location>
</feature>
<dbReference type="InterPro" id="IPR009012">
    <property type="entry name" value="GrpE_head"/>
</dbReference>
<dbReference type="EMBL" id="AONC01000022">
    <property type="protein sequence ID" value="EXJ15732.1"/>
    <property type="molecule type" value="Genomic_DNA"/>
</dbReference>
<keyword evidence="1 2" id="KW-0143">Chaperone</keyword>
<evidence type="ECO:0000313" key="7">
    <source>
        <dbReference type="EMBL" id="EXJ15732.1"/>
    </source>
</evidence>
<dbReference type="RefSeq" id="WP_052347939.1">
    <property type="nucleotide sequence ID" value="NZ_AONC01000022.1"/>
</dbReference>
<comment type="function">
    <text evidence="2 3">Participates actively in the response to hyperosmotic and heat shock by preventing the aggregation of stress-denatured proteins, in association with DnaK and GrpE. It is the nucleotide exchange factor for DnaK and may function as a thermosensor. Unfolded proteins bind initially to DnaJ; upon interaction with the DnaJ-bound protein, DnaK hydrolyzes its bound ATP, resulting in the formation of a stable complex. GrpE releases ADP from DnaK; ATP binding to DnaK triggers the release of the substrate protein, thus completing the reaction cycle. Several rounds of ATP-dependent interactions between DnaJ, DnaK and GrpE are required for fully efficient folding.</text>
</comment>
<comment type="subcellular location">
    <subcellularLocation>
        <location evidence="2">Cytoplasm</location>
    </subcellularLocation>
</comment>
<dbReference type="GO" id="GO:0006457">
    <property type="term" value="P:protein folding"/>
    <property type="evidence" value="ECO:0007669"/>
    <property type="project" value="InterPro"/>
</dbReference>
<dbReference type="PANTHER" id="PTHR21237:SF23">
    <property type="entry name" value="GRPE PROTEIN HOMOLOG, MITOCHONDRIAL"/>
    <property type="match status" value="1"/>
</dbReference>
<evidence type="ECO:0000256" key="2">
    <source>
        <dbReference type="HAMAP-Rule" id="MF_01151"/>
    </source>
</evidence>
<feature type="coiled-coil region" evidence="5">
    <location>
        <begin position="48"/>
        <end position="103"/>
    </location>
</feature>
<dbReference type="Gene3D" id="2.30.22.10">
    <property type="entry name" value="Head domain of nucleotide exchange factor GrpE"/>
    <property type="match status" value="1"/>
</dbReference>
<gene>
    <name evidence="2" type="primary">grpE</name>
    <name evidence="7" type="ORF">D779_1120</name>
</gene>
<comment type="caution">
    <text evidence="7">The sequence shown here is derived from an EMBL/GenBank/DDBJ whole genome shotgun (WGS) entry which is preliminary data.</text>
</comment>
<accession>W9VI53</accession>
<evidence type="ECO:0000313" key="8">
    <source>
        <dbReference type="Proteomes" id="UP000019460"/>
    </source>
</evidence>
<dbReference type="GO" id="GO:0042803">
    <property type="term" value="F:protein homodimerization activity"/>
    <property type="evidence" value="ECO:0007669"/>
    <property type="project" value="InterPro"/>
</dbReference>
<sequence>MNPTDKERLLASFRDYLDRAENPDPQGHEADGHGADTDPDLFTLLAELAALKSEVKLESRQVKTALDEFRSLFDALRASQDRLDEERKRRREAERQSEQTASKDLLLELLDLRDRLEAGQDQAGRFRPIWFGRRSARAFVGSMAEGLGISLRRLDETLARQGVHHFEALHRRFDPHRMRANELADDPDRPEGQVVEELRKGFMLNDALLRPAEVRVNRPTRRRRSGPPRLNI</sequence>
<evidence type="ECO:0000256" key="5">
    <source>
        <dbReference type="SAM" id="Coils"/>
    </source>
</evidence>
<organism evidence="7 8">
    <name type="scientific">Imhoffiella purpurea</name>
    <dbReference type="NCBI Taxonomy" id="1249627"/>
    <lineage>
        <taxon>Bacteria</taxon>
        <taxon>Pseudomonadati</taxon>
        <taxon>Pseudomonadota</taxon>
        <taxon>Gammaproteobacteria</taxon>
        <taxon>Chromatiales</taxon>
        <taxon>Chromatiaceae</taxon>
        <taxon>Imhoffiella</taxon>
    </lineage>
</organism>
<feature type="compositionally biased region" description="Basic and acidic residues" evidence="6">
    <location>
        <begin position="14"/>
        <end position="36"/>
    </location>
</feature>
<dbReference type="PRINTS" id="PR00773">
    <property type="entry name" value="GRPEPROTEIN"/>
</dbReference>
<dbReference type="AlphaFoldDB" id="W9VI53"/>
<dbReference type="SUPFAM" id="SSF51064">
    <property type="entry name" value="Head domain of nucleotide exchange factor GrpE"/>
    <property type="match status" value="1"/>
</dbReference>
<dbReference type="Pfam" id="PF01025">
    <property type="entry name" value="GrpE"/>
    <property type="match status" value="1"/>
</dbReference>
<reference evidence="7 8" key="1">
    <citation type="submission" date="2012-11" db="EMBL/GenBank/DDBJ databases">
        <title>Genome assembly of Thiorhodococcus sp. AK35.</title>
        <authorList>
            <person name="Nupur N."/>
            <person name="Khatri I."/>
            <person name="Subramanian S."/>
            <person name="Pinnaka A."/>
        </authorList>
    </citation>
    <scope>NUCLEOTIDE SEQUENCE [LARGE SCALE GENOMIC DNA]</scope>
    <source>
        <strain evidence="7 8">AK35</strain>
    </source>
</reference>
<keyword evidence="2" id="KW-0963">Cytoplasm</keyword>
<dbReference type="STRING" id="1249627.D779_1120"/>
<evidence type="ECO:0000256" key="3">
    <source>
        <dbReference type="RuleBase" id="RU000639"/>
    </source>
</evidence>
<protein>
    <recommendedName>
        <fullName evidence="2 3">Protein GrpE</fullName>
    </recommendedName>
    <alternativeName>
        <fullName evidence="2">HSP-70 cofactor</fullName>
    </alternativeName>
</protein>
<dbReference type="PANTHER" id="PTHR21237">
    <property type="entry name" value="GRPE PROTEIN"/>
    <property type="match status" value="1"/>
</dbReference>
<evidence type="ECO:0000256" key="1">
    <source>
        <dbReference type="ARBA" id="ARBA00023186"/>
    </source>
</evidence>
<dbReference type="Proteomes" id="UP000019460">
    <property type="component" value="Unassembled WGS sequence"/>
</dbReference>
<dbReference type="HAMAP" id="MF_01151">
    <property type="entry name" value="GrpE"/>
    <property type="match status" value="1"/>
</dbReference>